<feature type="compositionally biased region" description="Low complexity" evidence="2">
    <location>
        <begin position="207"/>
        <end position="220"/>
    </location>
</feature>
<dbReference type="Gene3D" id="2.10.300.10">
    <property type="entry name" value="Porin MspA ribbon domain"/>
    <property type="match status" value="1"/>
</dbReference>
<proteinExistence type="predicted"/>
<evidence type="ECO:0000256" key="1">
    <source>
        <dbReference type="ARBA" id="ARBA00022729"/>
    </source>
</evidence>
<name>A0A9X1TX38_9CORY</name>
<feature type="region of interest" description="Disordered" evidence="2">
    <location>
        <begin position="207"/>
        <end position="228"/>
    </location>
</feature>
<comment type="caution">
    <text evidence="3">The sequence shown here is derived from an EMBL/GenBank/DDBJ whole genome shotgun (WGS) entry which is preliminary data.</text>
</comment>
<reference evidence="3" key="1">
    <citation type="submission" date="2022-01" db="EMBL/GenBank/DDBJ databases">
        <title>Corynebacterium sp. nov isolated from isolated from the feces of the greater white-fronted geese (Anser albifrons) at Poyang Lake, PR China.</title>
        <authorList>
            <person name="Liu Q."/>
        </authorList>
    </citation>
    <scope>NUCLEOTIDE SEQUENCE</scope>
    <source>
        <strain evidence="3">JCM 32435</strain>
    </source>
</reference>
<keyword evidence="4" id="KW-1185">Reference proteome</keyword>
<evidence type="ECO:0000313" key="4">
    <source>
        <dbReference type="Proteomes" id="UP001139336"/>
    </source>
</evidence>
<evidence type="ECO:0000313" key="3">
    <source>
        <dbReference type="EMBL" id="MCF4005645.1"/>
    </source>
</evidence>
<keyword evidence="1" id="KW-0732">Signal</keyword>
<dbReference type="Gene3D" id="2.60.40.1650">
    <property type="entry name" value="Porin MspA (Ig-like beta-sandwich domain)"/>
    <property type="match status" value="1"/>
</dbReference>
<dbReference type="Proteomes" id="UP001139336">
    <property type="component" value="Unassembled WGS sequence"/>
</dbReference>
<dbReference type="InterPro" id="IPR036435">
    <property type="entry name" value="Leukocidin/porin_MspA_sf"/>
</dbReference>
<accession>A0A9X1TX38</accession>
<sequence>MPVDFLPWPFPVSGVDRAMPDRVSDRVTSDGWVVHAGKFGERVFVNPPLDGSVTTGEAFGSVDFKGWIDGQGDPALSGAVFEAGYQVGCGVDISGGVDAEVASVVGSSPAVKAGVEGGPSVSVKLPNVQGATAGVDATGTVEGTVSGKAEVAPTVNAHLDPGGITNVVLVSMPMDPQYLRASGGFSGAQVKVEGCIGPVTVRSFATVSTTSPTSVDSVSVYGDPQRIR</sequence>
<dbReference type="RefSeq" id="WP_236117457.1">
    <property type="nucleotide sequence ID" value="NZ_JAKGSI010000001.1"/>
</dbReference>
<dbReference type="EMBL" id="JAKGSI010000001">
    <property type="protein sequence ID" value="MCF4005645.1"/>
    <property type="molecule type" value="Genomic_DNA"/>
</dbReference>
<dbReference type="AlphaFoldDB" id="A0A9X1TX38"/>
<dbReference type="SUPFAM" id="SSF56959">
    <property type="entry name" value="Leukocidin-like"/>
    <property type="match status" value="1"/>
</dbReference>
<dbReference type="InterPro" id="IPR015286">
    <property type="entry name" value="Porin_fam_mycobact-type"/>
</dbReference>
<organism evidence="3 4">
    <name type="scientific">Corynebacterium uropygiale</name>
    <dbReference type="NCBI Taxonomy" id="1775911"/>
    <lineage>
        <taxon>Bacteria</taxon>
        <taxon>Bacillati</taxon>
        <taxon>Actinomycetota</taxon>
        <taxon>Actinomycetes</taxon>
        <taxon>Mycobacteriales</taxon>
        <taxon>Corynebacteriaceae</taxon>
        <taxon>Corynebacterium</taxon>
    </lineage>
</organism>
<evidence type="ECO:0000256" key="2">
    <source>
        <dbReference type="SAM" id="MobiDB-lite"/>
    </source>
</evidence>
<dbReference type="Pfam" id="PF09203">
    <property type="entry name" value="MspA"/>
    <property type="match status" value="1"/>
</dbReference>
<gene>
    <name evidence="3" type="ORF">L1O03_00385</name>
</gene>
<protein>
    <submittedName>
        <fullName evidence="3">MspA family porin</fullName>
    </submittedName>
</protein>